<dbReference type="Pfam" id="PF09895">
    <property type="entry name" value="DUF2122"/>
    <property type="match status" value="1"/>
</dbReference>
<name>A0A7C4D8C6_STAMA</name>
<reference evidence="1" key="1">
    <citation type="journal article" date="2020" name="mSystems">
        <title>Genome- and Community-Level Interaction Insights into Carbon Utilization and Element Cycling Functions of Hydrothermarchaeota in Hydrothermal Sediment.</title>
        <authorList>
            <person name="Zhou Z."/>
            <person name="Liu Y."/>
            <person name="Xu W."/>
            <person name="Pan J."/>
            <person name="Luo Z.H."/>
            <person name="Li M."/>
        </authorList>
    </citation>
    <scope>NUCLEOTIDE SEQUENCE [LARGE SCALE GENOMIC DNA]</scope>
    <source>
        <strain evidence="1">SpSt-642</strain>
    </source>
</reference>
<dbReference type="AlphaFoldDB" id="A0A7C4D8C6"/>
<sequence>MYIALYNTSSIQRLVDFVKIVCSFRETIPVIIKPIGAAAQIGVPEAYKIIHRANRPLIVLSEITDLHSVLGVDEVYYIDIKGLKKSIRDISPTSSVAIVINSGESEPSKKELEKTNIVYFEEIPFELPSLALTSILLYLLTKSF</sequence>
<comment type="caution">
    <text evidence="1">The sequence shown here is derived from an EMBL/GenBank/DDBJ whole genome shotgun (WGS) entry which is preliminary data.</text>
</comment>
<dbReference type="EMBL" id="DTBJ01000063">
    <property type="protein sequence ID" value="HGM59414.1"/>
    <property type="molecule type" value="Genomic_DNA"/>
</dbReference>
<dbReference type="InterPro" id="IPR018665">
    <property type="entry name" value="DUF2122_RecB-nuclease-rel"/>
</dbReference>
<evidence type="ECO:0000313" key="1">
    <source>
        <dbReference type="EMBL" id="HGM59414.1"/>
    </source>
</evidence>
<proteinExistence type="predicted"/>
<organism evidence="1">
    <name type="scientific">Staphylothermus marinus</name>
    <dbReference type="NCBI Taxonomy" id="2280"/>
    <lineage>
        <taxon>Archaea</taxon>
        <taxon>Thermoproteota</taxon>
        <taxon>Thermoprotei</taxon>
        <taxon>Desulfurococcales</taxon>
        <taxon>Desulfurococcaceae</taxon>
        <taxon>Staphylothermus</taxon>
    </lineage>
</organism>
<accession>A0A7C4D8C6</accession>
<protein>
    <submittedName>
        <fullName evidence="1">Recombinase RecB</fullName>
    </submittedName>
</protein>
<gene>
    <name evidence="1" type="ORF">ENU14_07570</name>
</gene>